<accession>A0ABU7FRN3</accession>
<comment type="caution">
    <text evidence="1">The sequence shown here is derived from an EMBL/GenBank/DDBJ whole genome shotgun (WGS) entry which is preliminary data.</text>
</comment>
<evidence type="ECO:0000313" key="2">
    <source>
        <dbReference type="Proteomes" id="UP001333996"/>
    </source>
</evidence>
<sequence>MRETATLSGLVDGLRRDKRRGPYAGHREYVHTAWAVHEEAGRLLDAGHAALVAPELRKAVERITTALMYLDDSSGMAGDVLRELTGMYARALTAAPPKNPKTLASWIAKTVFDGPGWPDIRLADFAAALGDVGQAHLADMVDTRAEDVALKDSWGTVYGVRHLREQLAEVSGDTDQYVAVLAKFLTGPDQYVKIVRALRAANRPEEATDWARRGVAAHPGSPYLPKLNDELVDLLVAAGRHEEALAVHRDAFARTTVLAAFQPLARTASELESPDTVTWALDLLRTRVAESPAYVRELISCLRAAGRSEEAWQTAVGHLGELSKYTLQELIEERRTTHPADTITPYRRLVDLYLAETGNKYRYQYAVRHLKTLRTIHREQGTEAEFAAYLTILRDEHRRKTSFLTRLDQAGLT</sequence>
<dbReference type="RefSeq" id="WP_329510200.1">
    <property type="nucleotide sequence ID" value="NZ_BAAAYZ010000059.1"/>
</dbReference>
<dbReference type="Pfam" id="PF21810">
    <property type="entry name" value="DUF6880"/>
    <property type="match status" value="1"/>
</dbReference>
<evidence type="ECO:0000313" key="1">
    <source>
        <dbReference type="EMBL" id="MED7825789.1"/>
    </source>
</evidence>
<name>A0ABU7FRN3_9ACTN</name>
<reference evidence="1" key="1">
    <citation type="submission" date="2024-01" db="EMBL/GenBank/DDBJ databases">
        <title>First draft genome sequence data of TA4-1, the type strain of Gram-positive actinobacterium Streptomyces chiangmaiensis.</title>
        <authorList>
            <person name="Yasawong M."/>
            <person name="Nantapong N."/>
        </authorList>
    </citation>
    <scope>NUCLEOTIDE SEQUENCE</scope>
    <source>
        <strain evidence="1">TA4-1</strain>
    </source>
</reference>
<gene>
    <name evidence="1" type="ORF">VXC91_28395</name>
</gene>
<organism evidence="1 2">
    <name type="scientific">Streptomyces chiangmaiensis</name>
    <dbReference type="NCBI Taxonomy" id="766497"/>
    <lineage>
        <taxon>Bacteria</taxon>
        <taxon>Bacillati</taxon>
        <taxon>Actinomycetota</taxon>
        <taxon>Actinomycetes</taxon>
        <taxon>Kitasatosporales</taxon>
        <taxon>Streptomycetaceae</taxon>
        <taxon>Streptomyces</taxon>
    </lineage>
</organism>
<dbReference type="SUPFAM" id="SSF48452">
    <property type="entry name" value="TPR-like"/>
    <property type="match status" value="1"/>
</dbReference>
<dbReference type="EMBL" id="JAYWVC010000123">
    <property type="protein sequence ID" value="MED7825789.1"/>
    <property type="molecule type" value="Genomic_DNA"/>
</dbReference>
<dbReference type="Proteomes" id="UP001333996">
    <property type="component" value="Unassembled WGS sequence"/>
</dbReference>
<proteinExistence type="predicted"/>
<protein>
    <submittedName>
        <fullName evidence="1">Uncharacterized protein</fullName>
    </submittedName>
</protein>
<keyword evidence="2" id="KW-1185">Reference proteome</keyword>
<dbReference type="Gene3D" id="1.25.40.10">
    <property type="entry name" value="Tetratricopeptide repeat domain"/>
    <property type="match status" value="1"/>
</dbReference>
<dbReference type="InterPro" id="IPR049245">
    <property type="entry name" value="DUF6880"/>
</dbReference>
<dbReference type="InterPro" id="IPR011990">
    <property type="entry name" value="TPR-like_helical_dom_sf"/>
</dbReference>